<feature type="region of interest" description="Disordered" evidence="5">
    <location>
        <begin position="608"/>
        <end position="640"/>
    </location>
</feature>
<keyword evidence="7" id="KW-0732">Signal</keyword>
<evidence type="ECO:0000259" key="8">
    <source>
        <dbReference type="PROSITE" id="PS51778"/>
    </source>
</evidence>
<dbReference type="GO" id="GO:0140268">
    <property type="term" value="C:endoplasmic reticulum-plasma membrane contact site"/>
    <property type="evidence" value="ECO:0007669"/>
    <property type="project" value="TreeGrafter"/>
</dbReference>
<feature type="transmembrane region" description="Helical" evidence="6">
    <location>
        <begin position="860"/>
        <end position="880"/>
    </location>
</feature>
<dbReference type="CDD" id="cd13220">
    <property type="entry name" value="PH-GRAM_GRAMDC"/>
    <property type="match status" value="1"/>
</dbReference>
<feature type="compositionally biased region" description="Low complexity" evidence="5">
    <location>
        <begin position="546"/>
        <end position="574"/>
    </location>
</feature>
<feature type="compositionally biased region" description="Acidic residues" evidence="5">
    <location>
        <begin position="626"/>
        <end position="640"/>
    </location>
</feature>
<dbReference type="GO" id="GO:0032366">
    <property type="term" value="P:intracellular sterol transport"/>
    <property type="evidence" value="ECO:0007669"/>
    <property type="project" value="TreeGrafter"/>
</dbReference>
<evidence type="ECO:0000313" key="10">
    <source>
        <dbReference type="Proteomes" id="UP000054776"/>
    </source>
</evidence>
<dbReference type="InParanoid" id="A0A0V1BM75"/>
<sequence length="988" mass="110543">MSLLICMLVISLIVNVTASPRHKRQIIDTAAIDTMPLAGDAAVVVEDTVVEDPPVIPAYGMIQQPLRITMQFLFAKNKFYTYNGYFKFEMKYGKTVLNGKENELVTNKHFSSAALCQFCVSSTSALLHTLVGGSVHKEKSLIGLLIVARFALFTLARRAKFHVRYLSTSTNCNFQDGKLLFFNIVVHSRPTPCRFMLFNKTATDSSDQACSTFAMARTGQFPAIACACQSVSSTNLDATIKDRRFFSGTFLSSSDTMEKSSKSSSTPSAGRRSRQRRTAEKKNSVGGSVGQLSLLASTADGRKRKSKAGTQLKNLLAPTYKTRCEEFRRVFKEPAENEKLVIDYSCAYQKEILLHGRMYLSQNWLCFYSNIFKWETQVTIRYKDIVAVTKERTAKIIPNAIYVVTNTNEKLFFTSFSARDKTFMMLFRLWQYALLDQVVYPGDMWSWAQHGYDEADLSESEVEEEAAVAYEELGATYGAEMVDSNVGVEIASSEQIRFRNCRQKGSGSTIRSQPPPPSSHLSLTNKPALAVGDGGEKPLRTVKSNGATGATTATGISSGNISSSSSSSSSNSSGRNGGPGLAPKGTKDRLHGKCRSLVDFHGLTMAAAVPDSSSPAPARFTSNDLSENDNDDLDDDDDEEEACCPCTTHRGRELLNTVCPLSVDQLFLWLFTDSEFFRQLHHVRKSKSEKLIIKIIDDRDMILSDWKIDRTTKAKLRQISYSVAVNHALAPKSCEVVEKQECTEVSRAGKVYVIKVEVQNFGIPYSDAFQVDLTYCLTKVAENQCRLRVNAQVVYRKSCWGIVKRKLLKLECHRLGLTSALPSDHSVESNSENKLHILSEEVEAQDQESEKSSRAKLEHYAVIIIALLCILILLCLWMLFRQRTEYAETFHEQQRAECSFEKMISEFRHLVMQESLILQTIVNSSSVQQQLLRNLHQWNEALQLAVSMLQSAKLTNAENIISSLTVDKFNATTLFTRFTSLWRRVPKG</sequence>
<dbReference type="eggNOG" id="KOG1032">
    <property type="taxonomic scope" value="Eukaryota"/>
</dbReference>
<dbReference type="FunCoup" id="A0A0V1BM75">
    <property type="interactions" value="926"/>
</dbReference>
<comment type="subcellular location">
    <subcellularLocation>
        <location evidence="1">Membrane</location>
        <topology evidence="1">Single-pass membrane protein</topology>
    </subcellularLocation>
</comment>
<dbReference type="FunFam" id="2.30.29.30:FF:000008">
    <property type="entry name" value="GRAM domain containing 1B"/>
    <property type="match status" value="1"/>
</dbReference>
<dbReference type="InterPro" id="IPR004182">
    <property type="entry name" value="GRAM"/>
</dbReference>
<comment type="caution">
    <text evidence="9">The sequence shown here is derived from an EMBL/GenBank/DDBJ whole genome shotgun (WGS) entry which is preliminary data.</text>
</comment>
<gene>
    <name evidence="9" type="primary">GRAMD1B</name>
    <name evidence="9" type="ORF">T01_10502</name>
</gene>
<proteinExistence type="predicted"/>
<evidence type="ECO:0000256" key="2">
    <source>
        <dbReference type="ARBA" id="ARBA00022692"/>
    </source>
</evidence>
<dbReference type="Proteomes" id="UP000054776">
    <property type="component" value="Unassembled WGS sequence"/>
</dbReference>
<dbReference type="InterPro" id="IPR031968">
    <property type="entry name" value="VASt"/>
</dbReference>
<feature type="signal peptide" evidence="7">
    <location>
        <begin position="1"/>
        <end position="18"/>
    </location>
</feature>
<evidence type="ECO:0000313" key="9">
    <source>
        <dbReference type="EMBL" id="KRY38074.1"/>
    </source>
</evidence>
<feature type="region of interest" description="Disordered" evidence="5">
    <location>
        <begin position="253"/>
        <end position="286"/>
    </location>
</feature>
<feature type="compositionally biased region" description="Low complexity" evidence="5">
    <location>
        <begin position="608"/>
        <end position="625"/>
    </location>
</feature>
<dbReference type="GO" id="GO:0005789">
    <property type="term" value="C:endoplasmic reticulum membrane"/>
    <property type="evidence" value="ECO:0007669"/>
    <property type="project" value="UniProtKB-ARBA"/>
</dbReference>
<keyword evidence="10" id="KW-1185">Reference proteome</keyword>
<name>A0A0V1BM75_TRISP</name>
<evidence type="ECO:0000256" key="4">
    <source>
        <dbReference type="ARBA" id="ARBA00023136"/>
    </source>
</evidence>
<keyword evidence="3 6" id="KW-1133">Transmembrane helix</keyword>
<dbReference type="InterPro" id="IPR051482">
    <property type="entry name" value="Cholesterol_transport"/>
</dbReference>
<keyword evidence="2 6" id="KW-0812">Transmembrane</keyword>
<dbReference type="Pfam" id="PF02893">
    <property type="entry name" value="GRAM"/>
    <property type="match status" value="1"/>
</dbReference>
<organism evidence="9 10">
    <name type="scientific">Trichinella spiralis</name>
    <name type="common">Trichina worm</name>
    <dbReference type="NCBI Taxonomy" id="6334"/>
    <lineage>
        <taxon>Eukaryota</taxon>
        <taxon>Metazoa</taxon>
        <taxon>Ecdysozoa</taxon>
        <taxon>Nematoda</taxon>
        <taxon>Enoplea</taxon>
        <taxon>Dorylaimia</taxon>
        <taxon>Trichinellida</taxon>
        <taxon>Trichinellidae</taxon>
        <taxon>Trichinella</taxon>
    </lineage>
</organism>
<dbReference type="Pfam" id="PF16016">
    <property type="entry name" value="VASt"/>
    <property type="match status" value="1"/>
</dbReference>
<feature type="region of interest" description="Disordered" evidence="5">
    <location>
        <begin position="502"/>
        <end position="589"/>
    </location>
</feature>
<reference evidence="9 10" key="1">
    <citation type="submission" date="2015-01" db="EMBL/GenBank/DDBJ databases">
        <title>Evolution of Trichinella species and genotypes.</title>
        <authorList>
            <person name="Korhonen P.K."/>
            <person name="Edoardo P."/>
            <person name="Giuseppe L.R."/>
            <person name="Gasser R.B."/>
        </authorList>
    </citation>
    <scope>NUCLEOTIDE SEQUENCE [LARGE SCALE GENOMIC DNA]</scope>
    <source>
        <strain evidence="9">ISS3</strain>
    </source>
</reference>
<dbReference type="PANTHER" id="PTHR23319">
    <property type="entry name" value="GRAM DOMAIN CONTAINING 1B, ISOFORM E"/>
    <property type="match status" value="1"/>
</dbReference>
<protein>
    <submittedName>
        <fullName evidence="9">GRAM domain-containing protein 1B</fullName>
    </submittedName>
</protein>
<dbReference type="EMBL" id="JYDH01000028">
    <property type="protein sequence ID" value="KRY38074.1"/>
    <property type="molecule type" value="Genomic_DNA"/>
</dbReference>
<dbReference type="GO" id="GO:0120015">
    <property type="term" value="F:sterol transfer activity"/>
    <property type="evidence" value="ECO:0007669"/>
    <property type="project" value="TreeGrafter"/>
</dbReference>
<evidence type="ECO:0000256" key="5">
    <source>
        <dbReference type="SAM" id="MobiDB-lite"/>
    </source>
</evidence>
<evidence type="ECO:0000256" key="3">
    <source>
        <dbReference type="ARBA" id="ARBA00022989"/>
    </source>
</evidence>
<feature type="domain" description="VASt" evidence="8">
    <location>
        <begin position="650"/>
        <end position="816"/>
    </location>
</feature>
<dbReference type="GO" id="GO:0005886">
    <property type="term" value="C:plasma membrane"/>
    <property type="evidence" value="ECO:0007669"/>
    <property type="project" value="TreeGrafter"/>
</dbReference>
<evidence type="ECO:0000256" key="1">
    <source>
        <dbReference type="ARBA" id="ARBA00004167"/>
    </source>
</evidence>
<evidence type="ECO:0000256" key="6">
    <source>
        <dbReference type="SAM" id="Phobius"/>
    </source>
</evidence>
<dbReference type="GO" id="GO:0032934">
    <property type="term" value="F:sterol binding"/>
    <property type="evidence" value="ECO:0007669"/>
    <property type="project" value="TreeGrafter"/>
</dbReference>
<dbReference type="SMART" id="SM00568">
    <property type="entry name" value="GRAM"/>
    <property type="match status" value="1"/>
</dbReference>
<keyword evidence="4 6" id="KW-0472">Membrane</keyword>
<dbReference type="AlphaFoldDB" id="A0A0V1BM75"/>
<dbReference type="InterPro" id="IPR011993">
    <property type="entry name" value="PH-like_dom_sf"/>
</dbReference>
<feature type="chain" id="PRO_5006875320" evidence="7">
    <location>
        <begin position="19"/>
        <end position="988"/>
    </location>
</feature>
<dbReference type="OrthoDB" id="2162691at2759"/>
<dbReference type="PROSITE" id="PS51778">
    <property type="entry name" value="VAST"/>
    <property type="match status" value="1"/>
</dbReference>
<evidence type="ECO:0000256" key="7">
    <source>
        <dbReference type="SAM" id="SignalP"/>
    </source>
</evidence>
<dbReference type="Gene3D" id="2.30.29.30">
    <property type="entry name" value="Pleckstrin-homology domain (PH domain)/Phosphotyrosine-binding domain (PTB)"/>
    <property type="match status" value="1"/>
</dbReference>
<dbReference type="STRING" id="6334.A0A0V1BM75"/>
<dbReference type="PANTHER" id="PTHR23319:SF4">
    <property type="entry name" value="GRAM DOMAIN CONTAINING 1B, ISOFORM E"/>
    <property type="match status" value="1"/>
</dbReference>
<accession>A0A0V1BM75</accession>